<evidence type="ECO:0000313" key="1">
    <source>
        <dbReference type="EMBL" id="CAI3950270.1"/>
    </source>
</evidence>
<evidence type="ECO:0000313" key="4">
    <source>
        <dbReference type="Proteomes" id="UP001154259"/>
    </source>
</evidence>
<proteinExistence type="predicted"/>
<reference evidence="2" key="1">
    <citation type="submission" date="2022-10" db="EMBL/GenBank/DDBJ databases">
        <authorList>
            <person name="Botero Cardona J."/>
        </authorList>
    </citation>
    <scope>NUCLEOTIDE SEQUENCE</scope>
    <source>
        <strain evidence="2">LMG 31819</strain>
        <strain evidence="1">R-53529</strain>
    </source>
</reference>
<dbReference type="EMBL" id="CAMXCS010000004">
    <property type="protein sequence ID" value="CAI3950270.1"/>
    <property type="molecule type" value="Genomic_DNA"/>
</dbReference>
<evidence type="ECO:0000313" key="3">
    <source>
        <dbReference type="Proteomes" id="UP001154255"/>
    </source>
</evidence>
<evidence type="ECO:0000313" key="2">
    <source>
        <dbReference type="EMBL" id="CAI3952754.1"/>
    </source>
</evidence>
<gene>
    <name evidence="1" type="ORF">R53529_LOCUS1657</name>
    <name evidence="2" type="ORF">R53530_LOCUS1929</name>
</gene>
<accession>A0A9W4TNR7</accession>
<dbReference type="AlphaFoldDB" id="A0A9W4TNR7"/>
<protein>
    <submittedName>
        <fullName evidence="1 2">Tetratricopeptide (TPR) repeat (TPR)</fullName>
    </submittedName>
</protein>
<keyword evidence="4" id="KW-1185">Reference proteome</keyword>
<dbReference type="Proteomes" id="UP001154255">
    <property type="component" value="Unassembled WGS sequence"/>
</dbReference>
<comment type="caution">
    <text evidence="2">The sequence shown here is derived from an EMBL/GenBank/DDBJ whole genome shotgun (WGS) entry which is preliminary data.</text>
</comment>
<name>A0A9W4TNR7_9PROT</name>
<dbReference type="EMBL" id="CAMXCM010000006">
    <property type="protein sequence ID" value="CAI3952754.1"/>
    <property type="molecule type" value="Genomic_DNA"/>
</dbReference>
<dbReference type="Proteomes" id="UP001154259">
    <property type="component" value="Unassembled WGS sequence"/>
</dbReference>
<sequence>MYIIYTFVITILESTMIIFKGKDLILHHHKGKSDYIIISFRPGYEFNTALDDFFLLPVVKKYDINFLGINAFWNHYYLTSEMNKVIELCNRISKQFKKIIVMGLSLAGYAALKYSKALNADIVFAMSPRATLDKQVCPLSHMSEDAVTKLPYTTVKKSTIQASDIKGKVFLVFDPYVPKEDLDKEHLSYLRKQMTECVDIPTYFAGHMLITHLQGSVVFKSIIDALVSNNKQKVISTVADVRRHHIENIKVKAALFIDKYPYLVYRMLTSQSFLQVQNNQKILNDYRLLLKLSFNLAKKGYQQESANFLRSILFAKTGNFDVSNTTPQQQSCLTPYPYLINFHGYFLAYNYQTKQLEPAANLDEKPYCLPVQIYNQNGKMKLICIHLGFIFELKYQDKVSYHLDLLSDDYTPNHIKPILIGNVMFIHTIERNRFIGVHQGNIHIASRPQDWESFAPISMVSPTQIAKQNSISVNVNNQNITISVN</sequence>
<organism evidence="2 3">
    <name type="scientific">Commensalibacter communis</name>
    <dbReference type="NCBI Taxonomy" id="2972786"/>
    <lineage>
        <taxon>Bacteria</taxon>
        <taxon>Pseudomonadati</taxon>
        <taxon>Pseudomonadota</taxon>
        <taxon>Alphaproteobacteria</taxon>
        <taxon>Acetobacterales</taxon>
        <taxon>Acetobacteraceae</taxon>
    </lineage>
</organism>